<sequence length="370" mass="38833">MVGARTQTERSKIRDKPHHPPSTYKPTLFHYTSSLEYSANTKTPLGDIEERLTRTLSNQRIQPFSVQAKSVTMKVSATTLVLAAALGVAARPSGHGHKEIHRSMEKRLDFVMNKKPEAPIAIKAPIATKAPVATPAQPPPPPPPAFTPAEAKPATSPPKSNSNPGGAKKKFCGGNNKRATIAQIAYKGNLGAPENYGCNMMLVDNADGYDYTATIENKSGQDQTCVGWLKIGPDGGINGFQKGNEVLKFDLPAHSKQVVAAEANTQGAISCGAGGVQTNPYGQWASTWLEMDFANESNNGYSGADISCLVAADSNLPIQAMAVCADGAPTCSVIKNGGSGTNAYVAKTHALDGVGLNLNPGPVNLKVTVG</sequence>
<feature type="compositionally biased region" description="Pro residues" evidence="1">
    <location>
        <begin position="136"/>
        <end position="146"/>
    </location>
</feature>
<evidence type="ECO:0000313" key="3">
    <source>
        <dbReference type="Proteomes" id="UP000594364"/>
    </source>
</evidence>
<protein>
    <recommendedName>
        <fullName evidence="4">Allergen Asp f 4</fullName>
    </recommendedName>
</protein>
<dbReference type="Proteomes" id="UP000594364">
    <property type="component" value="Chromosome 4"/>
</dbReference>
<accession>A0A7S9KUF4</accession>
<dbReference type="OrthoDB" id="118256at2759"/>
<gene>
    <name evidence="2" type="ORF">C2857_001913</name>
</gene>
<keyword evidence="3" id="KW-1185">Reference proteome</keyword>
<dbReference type="EMBL" id="CP031388">
    <property type="protein sequence ID" value="QPH04699.1"/>
    <property type="molecule type" value="Genomic_DNA"/>
</dbReference>
<proteinExistence type="predicted"/>
<dbReference type="AlphaFoldDB" id="A0A7S9KUF4"/>
<dbReference type="PANTHER" id="PTHR42039:SF1">
    <property type="entry name" value="PUTATIVE (AFU_ORTHOLOGUE AFUA_3G02940)-RELATED"/>
    <property type="match status" value="1"/>
</dbReference>
<evidence type="ECO:0000313" key="2">
    <source>
        <dbReference type="EMBL" id="QPH04699.1"/>
    </source>
</evidence>
<feature type="region of interest" description="Disordered" evidence="1">
    <location>
        <begin position="1"/>
        <end position="27"/>
    </location>
</feature>
<evidence type="ECO:0000256" key="1">
    <source>
        <dbReference type="SAM" id="MobiDB-lite"/>
    </source>
</evidence>
<dbReference type="InterPro" id="IPR038903">
    <property type="entry name" value="Allergen_Asp_f_4"/>
</dbReference>
<dbReference type="GO" id="GO:0019863">
    <property type="term" value="F:IgE binding"/>
    <property type="evidence" value="ECO:0007669"/>
    <property type="project" value="InterPro"/>
</dbReference>
<organism evidence="2 3">
    <name type="scientific">Epichloe festucae (strain Fl1)</name>
    <dbReference type="NCBI Taxonomy" id="877507"/>
    <lineage>
        <taxon>Eukaryota</taxon>
        <taxon>Fungi</taxon>
        <taxon>Dikarya</taxon>
        <taxon>Ascomycota</taxon>
        <taxon>Pezizomycotina</taxon>
        <taxon>Sordariomycetes</taxon>
        <taxon>Hypocreomycetidae</taxon>
        <taxon>Hypocreales</taxon>
        <taxon>Clavicipitaceae</taxon>
        <taxon>Epichloe</taxon>
    </lineage>
</organism>
<feature type="region of interest" description="Disordered" evidence="1">
    <location>
        <begin position="131"/>
        <end position="173"/>
    </location>
</feature>
<dbReference type="Pfam" id="PF25312">
    <property type="entry name" value="Allergen_Asp_f_4"/>
    <property type="match status" value="1"/>
</dbReference>
<reference evidence="2 3" key="1">
    <citation type="journal article" date="2018" name="PLoS Genet.">
        <title>Repeat elements organise 3D genome structure and mediate transcription in the filamentous fungus Epichloe festucae.</title>
        <authorList>
            <person name="Winter D.J."/>
            <person name="Ganley A.R.D."/>
            <person name="Young C.A."/>
            <person name="Liachko I."/>
            <person name="Schardl C.L."/>
            <person name="Dupont P.Y."/>
            <person name="Berry D."/>
            <person name="Ram A."/>
            <person name="Scott B."/>
            <person name="Cox M.P."/>
        </authorList>
    </citation>
    <scope>NUCLEOTIDE SEQUENCE [LARGE SCALE GENOMIC DNA]</scope>
    <source>
        <strain evidence="2 3">Fl1</strain>
    </source>
</reference>
<evidence type="ECO:0008006" key="4">
    <source>
        <dbReference type="Google" id="ProtNLM"/>
    </source>
</evidence>
<dbReference type="PANTHER" id="PTHR42039">
    <property type="entry name" value="PUTATIVE (AFU_ORTHOLOGUE AFUA_3G02940)-RELATED"/>
    <property type="match status" value="1"/>
</dbReference>
<name>A0A7S9KUF4_EPIFF</name>
<dbReference type="GO" id="GO:0005576">
    <property type="term" value="C:extracellular region"/>
    <property type="evidence" value="ECO:0007669"/>
    <property type="project" value="InterPro"/>
</dbReference>